<accession>A0A382X0D9</accession>
<name>A0A382X0D9_9ZZZZ</name>
<protein>
    <recommendedName>
        <fullName evidence="2">HAD family hydrolase</fullName>
    </recommendedName>
</protein>
<dbReference type="GO" id="GO:0008967">
    <property type="term" value="F:phosphoglycolate phosphatase activity"/>
    <property type="evidence" value="ECO:0007669"/>
    <property type="project" value="TreeGrafter"/>
</dbReference>
<feature type="non-terminal residue" evidence="1">
    <location>
        <position position="1"/>
    </location>
</feature>
<dbReference type="InterPro" id="IPR050155">
    <property type="entry name" value="HAD-like_hydrolase_sf"/>
</dbReference>
<sequence>ENSLYEGMETSLRFLHSQIKSHLGICTTKPADTAQKILEMFELDQLFEFVSGGVIGIEKHQQLERLLHDGTISRSSLMIGDRFIDIRAARHNQLRSAAVLWGYGSRAELEREEPSYLLQSPSQIKELVD</sequence>
<dbReference type="AlphaFoldDB" id="A0A382X0D9"/>
<dbReference type="GO" id="GO:0006281">
    <property type="term" value="P:DNA repair"/>
    <property type="evidence" value="ECO:0007669"/>
    <property type="project" value="TreeGrafter"/>
</dbReference>
<evidence type="ECO:0000313" key="1">
    <source>
        <dbReference type="EMBL" id="SVD63711.1"/>
    </source>
</evidence>
<dbReference type="SUPFAM" id="SSF56784">
    <property type="entry name" value="HAD-like"/>
    <property type="match status" value="1"/>
</dbReference>
<dbReference type="Pfam" id="PF13419">
    <property type="entry name" value="HAD_2"/>
    <property type="match status" value="1"/>
</dbReference>
<dbReference type="InterPro" id="IPR041492">
    <property type="entry name" value="HAD_2"/>
</dbReference>
<evidence type="ECO:0008006" key="2">
    <source>
        <dbReference type="Google" id="ProtNLM"/>
    </source>
</evidence>
<organism evidence="1">
    <name type="scientific">marine metagenome</name>
    <dbReference type="NCBI Taxonomy" id="408172"/>
    <lineage>
        <taxon>unclassified sequences</taxon>
        <taxon>metagenomes</taxon>
        <taxon>ecological metagenomes</taxon>
    </lineage>
</organism>
<dbReference type="Gene3D" id="3.40.50.1000">
    <property type="entry name" value="HAD superfamily/HAD-like"/>
    <property type="match status" value="1"/>
</dbReference>
<dbReference type="GO" id="GO:0005829">
    <property type="term" value="C:cytosol"/>
    <property type="evidence" value="ECO:0007669"/>
    <property type="project" value="TreeGrafter"/>
</dbReference>
<proteinExistence type="predicted"/>
<dbReference type="PANTHER" id="PTHR43434">
    <property type="entry name" value="PHOSPHOGLYCOLATE PHOSPHATASE"/>
    <property type="match status" value="1"/>
</dbReference>
<dbReference type="InterPro" id="IPR023214">
    <property type="entry name" value="HAD_sf"/>
</dbReference>
<dbReference type="PANTHER" id="PTHR43434:SF1">
    <property type="entry name" value="PHOSPHOGLYCOLATE PHOSPHATASE"/>
    <property type="match status" value="1"/>
</dbReference>
<reference evidence="1" key="1">
    <citation type="submission" date="2018-05" db="EMBL/GenBank/DDBJ databases">
        <authorList>
            <person name="Lanie J.A."/>
            <person name="Ng W.-L."/>
            <person name="Kazmierczak K.M."/>
            <person name="Andrzejewski T.M."/>
            <person name="Davidsen T.M."/>
            <person name="Wayne K.J."/>
            <person name="Tettelin H."/>
            <person name="Glass J.I."/>
            <person name="Rusch D."/>
            <person name="Podicherti R."/>
            <person name="Tsui H.-C.T."/>
            <person name="Winkler M.E."/>
        </authorList>
    </citation>
    <scope>NUCLEOTIDE SEQUENCE</scope>
</reference>
<dbReference type="InterPro" id="IPR036412">
    <property type="entry name" value="HAD-like_sf"/>
</dbReference>
<gene>
    <name evidence="1" type="ORF">METZ01_LOCUS416565</name>
</gene>
<dbReference type="EMBL" id="UINC01163412">
    <property type="protein sequence ID" value="SVD63711.1"/>
    <property type="molecule type" value="Genomic_DNA"/>
</dbReference>